<evidence type="ECO:0000256" key="14">
    <source>
        <dbReference type="SAM" id="Phobius"/>
    </source>
</evidence>
<dbReference type="PANTHER" id="PTHR27008">
    <property type="entry name" value="OS04G0122200 PROTEIN"/>
    <property type="match status" value="1"/>
</dbReference>
<evidence type="ECO:0000256" key="11">
    <source>
        <dbReference type="ARBA" id="ARBA00023136"/>
    </source>
</evidence>
<dbReference type="SUPFAM" id="SSF52058">
    <property type="entry name" value="L domain-like"/>
    <property type="match status" value="2"/>
</dbReference>
<gene>
    <name evidence="17" type="ORF">P3X46_001239</name>
</gene>
<feature type="chain" id="PRO_5045673522" description="Protein kinase domain-containing protein" evidence="15">
    <location>
        <begin position="28"/>
        <end position="1048"/>
    </location>
</feature>
<evidence type="ECO:0000259" key="16">
    <source>
        <dbReference type="PROSITE" id="PS50011"/>
    </source>
</evidence>
<evidence type="ECO:0000256" key="15">
    <source>
        <dbReference type="SAM" id="SignalP"/>
    </source>
</evidence>
<evidence type="ECO:0000256" key="13">
    <source>
        <dbReference type="SAM" id="MobiDB-lite"/>
    </source>
</evidence>
<dbReference type="Gene3D" id="3.30.200.20">
    <property type="entry name" value="Phosphorylase Kinase, domain 1"/>
    <property type="match status" value="1"/>
</dbReference>
<dbReference type="PANTHER" id="PTHR27008:SF592">
    <property type="entry name" value="LEUCINE-RICH REPEAT RECEPTOR-LIKE PROTEIN KINASE FAMILY PROTEIN-RELATED"/>
    <property type="match status" value="1"/>
</dbReference>
<dbReference type="InterPro" id="IPR001611">
    <property type="entry name" value="Leu-rich_rpt"/>
</dbReference>
<dbReference type="PROSITE" id="PS50011">
    <property type="entry name" value="PROTEIN_KINASE_DOM"/>
    <property type="match status" value="1"/>
</dbReference>
<proteinExistence type="inferred from homology"/>
<keyword evidence="18" id="KW-1185">Reference proteome</keyword>
<dbReference type="SUPFAM" id="SSF56112">
    <property type="entry name" value="Protein kinase-like (PK-like)"/>
    <property type="match status" value="1"/>
</dbReference>
<evidence type="ECO:0000256" key="3">
    <source>
        <dbReference type="ARBA" id="ARBA00022614"/>
    </source>
</evidence>
<dbReference type="InterPro" id="IPR008271">
    <property type="entry name" value="Ser/Thr_kinase_AS"/>
</dbReference>
<dbReference type="InterPro" id="IPR000719">
    <property type="entry name" value="Prot_kinase_dom"/>
</dbReference>
<keyword evidence="5 14" id="KW-0812">Transmembrane</keyword>
<keyword evidence="9 12" id="KW-0067">ATP-binding</keyword>
<dbReference type="Gene3D" id="3.80.10.10">
    <property type="entry name" value="Ribonuclease Inhibitor"/>
    <property type="match status" value="4"/>
</dbReference>
<evidence type="ECO:0000256" key="10">
    <source>
        <dbReference type="ARBA" id="ARBA00022989"/>
    </source>
</evidence>
<evidence type="ECO:0000256" key="1">
    <source>
        <dbReference type="ARBA" id="ARBA00004370"/>
    </source>
</evidence>
<feature type="transmembrane region" description="Helical" evidence="14">
    <location>
        <begin position="647"/>
        <end position="671"/>
    </location>
</feature>
<keyword evidence="3" id="KW-0433">Leucine-rich repeat</keyword>
<evidence type="ECO:0000256" key="2">
    <source>
        <dbReference type="ARBA" id="ARBA00008684"/>
    </source>
</evidence>
<dbReference type="InterPro" id="IPR003591">
    <property type="entry name" value="Leu-rich_rpt_typical-subtyp"/>
</dbReference>
<name>A0ABQ9NEA9_HEVBR</name>
<feature type="signal peptide" evidence="15">
    <location>
        <begin position="1"/>
        <end position="27"/>
    </location>
</feature>
<dbReference type="Pfam" id="PF08263">
    <property type="entry name" value="LRRNT_2"/>
    <property type="match status" value="1"/>
</dbReference>
<comment type="similarity">
    <text evidence="2">Belongs to the protein kinase superfamily. Ser/Thr protein kinase family.</text>
</comment>
<protein>
    <recommendedName>
        <fullName evidence="16">Protein kinase domain-containing protein</fullName>
    </recommendedName>
</protein>
<dbReference type="InterPro" id="IPR032675">
    <property type="entry name" value="LRR_dom_sf"/>
</dbReference>
<accession>A0ABQ9NEA9</accession>
<evidence type="ECO:0000313" key="18">
    <source>
        <dbReference type="Proteomes" id="UP001174677"/>
    </source>
</evidence>
<dbReference type="InterPro" id="IPR011009">
    <property type="entry name" value="Kinase-like_dom_sf"/>
</dbReference>
<keyword evidence="10 14" id="KW-1133">Transmembrane helix</keyword>
<organism evidence="17 18">
    <name type="scientific">Hevea brasiliensis</name>
    <name type="common">Para rubber tree</name>
    <name type="synonym">Siphonia brasiliensis</name>
    <dbReference type="NCBI Taxonomy" id="3981"/>
    <lineage>
        <taxon>Eukaryota</taxon>
        <taxon>Viridiplantae</taxon>
        <taxon>Streptophyta</taxon>
        <taxon>Embryophyta</taxon>
        <taxon>Tracheophyta</taxon>
        <taxon>Spermatophyta</taxon>
        <taxon>Magnoliopsida</taxon>
        <taxon>eudicotyledons</taxon>
        <taxon>Gunneridae</taxon>
        <taxon>Pentapetalae</taxon>
        <taxon>rosids</taxon>
        <taxon>fabids</taxon>
        <taxon>Malpighiales</taxon>
        <taxon>Euphorbiaceae</taxon>
        <taxon>Crotonoideae</taxon>
        <taxon>Micrandreae</taxon>
        <taxon>Hevea</taxon>
    </lineage>
</organism>
<dbReference type="SMART" id="SM00369">
    <property type="entry name" value="LRR_TYP"/>
    <property type="match status" value="9"/>
</dbReference>
<keyword evidence="15" id="KW-0732">Signal</keyword>
<dbReference type="PROSITE" id="PS00108">
    <property type="entry name" value="PROTEIN_KINASE_ST"/>
    <property type="match status" value="1"/>
</dbReference>
<dbReference type="InterPro" id="IPR017441">
    <property type="entry name" value="Protein_kinase_ATP_BS"/>
</dbReference>
<evidence type="ECO:0000256" key="9">
    <source>
        <dbReference type="ARBA" id="ARBA00022840"/>
    </source>
</evidence>
<dbReference type="PROSITE" id="PS00107">
    <property type="entry name" value="PROTEIN_KINASE_ATP"/>
    <property type="match status" value="1"/>
</dbReference>
<evidence type="ECO:0000256" key="8">
    <source>
        <dbReference type="ARBA" id="ARBA00022777"/>
    </source>
</evidence>
<evidence type="ECO:0000256" key="6">
    <source>
        <dbReference type="ARBA" id="ARBA00022737"/>
    </source>
</evidence>
<dbReference type="InterPro" id="IPR013210">
    <property type="entry name" value="LRR_N_plant-typ"/>
</dbReference>
<keyword evidence="7 12" id="KW-0547">Nucleotide-binding</keyword>
<dbReference type="Proteomes" id="UP001174677">
    <property type="component" value="Chromosome 1"/>
</dbReference>
<feature type="domain" description="Protein kinase" evidence="16">
    <location>
        <begin position="714"/>
        <end position="1029"/>
    </location>
</feature>
<dbReference type="Gene3D" id="1.10.510.10">
    <property type="entry name" value="Transferase(Phosphotransferase) domain 1"/>
    <property type="match status" value="1"/>
</dbReference>
<evidence type="ECO:0000313" key="17">
    <source>
        <dbReference type="EMBL" id="KAJ9190002.1"/>
    </source>
</evidence>
<keyword evidence="4" id="KW-0808">Transferase</keyword>
<sequence>MYQMKSYSLSLGFLLCFINLQWMQADAASGNETDQLALLKFKETITGDPNQIFKSWNDSLHFCNWFGITCSSKHQRATSLVLKGQNLFGSISPYIGNLSFLRFINLQNNSLCGEVPQEVGRLFRLQYFLLNNNSLEGKIPTNLTGCSQLRVISLQGNNLSGKIPEELGRLIKLQELWLDKNNLKGEIPASLGNLSSLTIFYVTFNSLVGHIPDDMGRLASLTTLAVGVNQLSGIIPPSIFNISSLVKFQVTRNQLNGSLPDKIGLTLPNLNFFGFGENDFSGSIPNSLFNASQLEIIDLGWNNFVGQVPMNIGNLKNLWRIRLHGNNLGSNSTNDLAFFTSLENCTKLKILDFGRNNFGGVLPNSVSNLSTELNLFYFGRNQIRGTIPAGLENLINLVGFVMHYNIFTGVIPYYFGRFQKLQVLDLTGNRLSGQLPSSLANLTQLSILFISKNNFEGTIPSNFGNLKRLNCFVISQNKLSGGIPHELLGLSSLSQALDLSHNSLSGNLPPEIGKLTSLTTLVISGNNLSGEIPTTIGKCLSLEYAYLQDNSFQGTIPSSLASLKGLQHLDLSRNNLTRKIPEGLKSIQFLVYLNLSFNDLEGEVPTEGVFRNASALSLTGNSKLCGGVPELNLPKCPGKMTEKGKSLAFKLAIILPSAAFCALLLLAFLVYCKMRSEKKSAIHNLQRSSSESLMMNRILLKVSYRELSQATNGFSSNNLIGSGNFGSVYKGFLDQVKRSVAIKVLKLETKGASKSFIAESQVLMNVRHRNLVKLLAYCSSMDGKLDEFKALVFEFLGNGSLEMWLHPDIDRTKNLSLLQRLNVAIDVASALHYLHDLCERPIIHCDLKPSNVILDDDMAAHVCDFGLARLLSTSHPSSQNQFSTTGIKGTIGYAAPEYGMGCEASRMGDVYSYGILVLEMFSGRRPIDEMFKECFNLHGFVKAALPQRVMQIVDPNLLTEETKEDDQNLIEEDEEIISCEILSKKRANVRNCLLSILEIGVTCSKESPKERMSMRDVTNQLHMIKNAFLEGSGPSTTSQDPSLCITVD</sequence>
<feature type="binding site" evidence="12">
    <location>
        <position position="743"/>
    </location>
    <ligand>
        <name>ATP</name>
        <dbReference type="ChEBI" id="CHEBI:30616"/>
    </ligand>
</feature>
<dbReference type="EMBL" id="JARPOI010000001">
    <property type="protein sequence ID" value="KAJ9190002.1"/>
    <property type="molecule type" value="Genomic_DNA"/>
</dbReference>
<evidence type="ECO:0000256" key="5">
    <source>
        <dbReference type="ARBA" id="ARBA00022692"/>
    </source>
</evidence>
<evidence type="ECO:0000256" key="4">
    <source>
        <dbReference type="ARBA" id="ARBA00022679"/>
    </source>
</evidence>
<reference evidence="17" key="1">
    <citation type="journal article" date="2023" name="Plant Biotechnol. J.">
        <title>Chromosome-level wild Hevea brasiliensis genome provides new tools for genomic-assisted breeding and valuable loci to elevate rubber yield.</title>
        <authorList>
            <person name="Cheng H."/>
            <person name="Song X."/>
            <person name="Hu Y."/>
            <person name="Wu T."/>
            <person name="Yang Q."/>
            <person name="An Z."/>
            <person name="Feng S."/>
            <person name="Deng Z."/>
            <person name="Wu W."/>
            <person name="Zeng X."/>
            <person name="Tu M."/>
            <person name="Wang X."/>
            <person name="Huang H."/>
        </authorList>
    </citation>
    <scope>NUCLEOTIDE SEQUENCE</scope>
    <source>
        <strain evidence="17">MT/VB/25A 57/8</strain>
    </source>
</reference>
<keyword evidence="11 14" id="KW-0472">Membrane</keyword>
<dbReference type="Pfam" id="PF00069">
    <property type="entry name" value="Pkinase"/>
    <property type="match status" value="1"/>
</dbReference>
<dbReference type="InterPro" id="IPR051809">
    <property type="entry name" value="Plant_receptor-like_S/T_kinase"/>
</dbReference>
<keyword evidence="6" id="KW-0677">Repeat</keyword>
<feature type="transmembrane region" description="Helical" evidence="14">
    <location>
        <begin position="394"/>
        <end position="415"/>
    </location>
</feature>
<feature type="region of interest" description="Disordered" evidence="13">
    <location>
        <begin position="1029"/>
        <end position="1048"/>
    </location>
</feature>
<evidence type="ECO:0000256" key="7">
    <source>
        <dbReference type="ARBA" id="ARBA00022741"/>
    </source>
</evidence>
<dbReference type="Pfam" id="PF00560">
    <property type="entry name" value="LRR_1"/>
    <property type="match status" value="7"/>
</dbReference>
<comment type="subcellular location">
    <subcellularLocation>
        <location evidence="1">Membrane</location>
    </subcellularLocation>
</comment>
<dbReference type="Pfam" id="PF13855">
    <property type="entry name" value="LRR_8"/>
    <property type="match status" value="1"/>
</dbReference>
<dbReference type="SMART" id="SM00220">
    <property type="entry name" value="S_TKc"/>
    <property type="match status" value="1"/>
</dbReference>
<keyword evidence="8" id="KW-0418">Kinase</keyword>
<evidence type="ECO:0000256" key="12">
    <source>
        <dbReference type="PROSITE-ProRule" id="PRU10141"/>
    </source>
</evidence>
<comment type="caution">
    <text evidence="17">The sequence shown here is derived from an EMBL/GenBank/DDBJ whole genome shotgun (WGS) entry which is preliminary data.</text>
</comment>